<evidence type="ECO:0000313" key="5">
    <source>
        <dbReference type="Proteomes" id="UP001516023"/>
    </source>
</evidence>
<dbReference type="PROSITE" id="PS51375">
    <property type="entry name" value="PPR"/>
    <property type="match status" value="1"/>
</dbReference>
<dbReference type="Pfam" id="PF03455">
    <property type="entry name" value="dDENN"/>
    <property type="match status" value="1"/>
</dbReference>
<dbReference type="InterPro" id="IPR043153">
    <property type="entry name" value="DENN_C"/>
</dbReference>
<dbReference type="InterPro" id="IPR005112">
    <property type="entry name" value="dDENN_dom"/>
</dbReference>
<feature type="compositionally biased region" description="Polar residues" evidence="2">
    <location>
        <begin position="226"/>
        <end position="237"/>
    </location>
</feature>
<accession>A0ABD3PS55</accession>
<reference evidence="4 5" key="1">
    <citation type="journal article" date="2020" name="G3 (Bethesda)">
        <title>Improved Reference Genome for Cyclotella cryptica CCMP332, a Model for Cell Wall Morphogenesis, Salinity Adaptation, and Lipid Production in Diatoms (Bacillariophyta).</title>
        <authorList>
            <person name="Roberts W.R."/>
            <person name="Downey K.M."/>
            <person name="Ruck E.C."/>
            <person name="Traller J.C."/>
            <person name="Alverson A.J."/>
        </authorList>
    </citation>
    <scope>NUCLEOTIDE SEQUENCE [LARGE SCALE GENOMIC DNA]</scope>
    <source>
        <strain evidence="4 5">CCMP332</strain>
    </source>
</reference>
<dbReference type="EMBL" id="JABMIG020000120">
    <property type="protein sequence ID" value="KAL3790960.1"/>
    <property type="molecule type" value="Genomic_DNA"/>
</dbReference>
<feature type="region of interest" description="Disordered" evidence="2">
    <location>
        <begin position="197"/>
        <end position="261"/>
    </location>
</feature>
<dbReference type="SMART" id="SM00799">
    <property type="entry name" value="DENN"/>
    <property type="match status" value="1"/>
</dbReference>
<dbReference type="Pfam" id="PF02141">
    <property type="entry name" value="DENN"/>
    <property type="match status" value="1"/>
</dbReference>
<dbReference type="Pfam" id="PF03456">
    <property type="entry name" value="uDENN"/>
    <property type="match status" value="1"/>
</dbReference>
<dbReference type="InterPro" id="IPR005113">
    <property type="entry name" value="uDENN_dom"/>
</dbReference>
<feature type="compositionally biased region" description="Basic and acidic residues" evidence="2">
    <location>
        <begin position="1305"/>
        <end position="1327"/>
    </location>
</feature>
<evidence type="ECO:0000256" key="1">
    <source>
        <dbReference type="PROSITE-ProRule" id="PRU00708"/>
    </source>
</evidence>
<name>A0ABD3PS55_9STRA</name>
<sequence length="1564" mass="175390">MHDIEIIIRGDSTIVIEEAKRDFCCDWVEEVASGDFQGGSLHPNDGGGCGIDNSSSVENIRNEGDSRISGIRNDRGEVKMNSKSSHSIHQAAALTKAPLVLAANRAKTGLNRTLMMFNNDREDSNYEGHNASMLSETAHTNMHNSEIRVDTTKTASLDEEKGGAPSSGYSRRLVEYFVVVSSVPKLIVNRERVQSTNQLENNQRNHSESENENINSTSESDIRTPKLTNPKSSTPLPTTAAAINHANQPPPPPLSAKSNKITPRVAARVDLRRAHLKENFRPGESVLPSISVSGSDPSVVHSGIDTDAAADRTLSDRVHESISANLEQSATIDDAVHRADSGESVQKSTNKVKGNFLRSVKEQKKKLGLHAHQLETRIRHPQQNDDSDDESSYSSFSNDEDSPSNIPSSAQQRGGGATENIRMDDSFFMNSSREYNDDIDDCILEPVITAQYPPVDHPDQPLNPMLTHFCHPQGVENIVPLHEYKMPKIHHFVLTDSKGGKLYGTCLTVYEEFPMERDGKHENVDCDDISLASTREEDQERNYVECSMNGSPIVKRHRRRHINHTYYAPRVLCLLSTWPYLSAFRTYLTQLYRLATTTKLMTAPLERYILNICEEVPAPPPGSFEVQLSILDTSIRIWAPPADQPIPYVSVYYGVLFECLDIGNVLFAWYTLACERKILLVSSQLSLLTVCAEILCSMLFPMRWSHLYIPVLPRFLTPMLDAPMPYLCGISRDNFPHAVGDISDETVVVDLDRNLITMGSQTPDLPILPERRKMKLEAALEKHAGQVFWKARGLTKADVESVRASGDENAIAEMLGRADAVWDEQLCVMDEAFYLAHSPDSMSILYDRDDTTLDTDRKQSRWDAVQEAFLRFYVAMLKDYQKFLPSTTSDLKSWRASMSGTDDPRFLADDFVASQRLDFQPFLEELVSTQQFDDFITRRIYNAGKAPDLTFFDQSIDAKKNRSKLRLKKLETPFLHSANAHRIMKRIDAIEPNRHDLPANDVGVYIYPTWPESFDESLFGTPRPIPKIITAEFDRRAALSAMLKEKRGMVEESRVSGCFNPSPEATAFVLFFVMFSQVIGRDWDSFKKQHENMLDDGYDFDSSINGADSASSPGPWKPEINPPWMAGKNETVVEEINDVSLYNSCCIPDCDNFCTEKVINPSTFIGKPWAQSNINVVEPESNIGSGPVDENFENQWTKARSVAKAQVDLAVNTLKMLRIRKLASEAIMYKSLIEACGRCGISHRATQLLEMMRQDGLAVDSEIYYCFIKAFSYGDTDKTISSHRAETLSEISAYAPSASGVSSIEHTRRASEEGPSRRGSCDEDNESIRSKFQKQSSRLLDGINHVVSSSLEENKRAFKLSKVKRMQRLFQRNLTKEKKLIVTNSIRTHLDLSNCILEELYPGLVIDTSSDTCPKCSCVLSQDNIIVGWTPCDTKDFSTTCPSCKYRFVPKFSVACSVESFRGSQGAGTPLFVDYLSPWVLLRQIRNLTTPSASPIVADTANEHPTVSGVEGIIDPKFREGDGINATLWWNIIVTFKRFKIPFTFLLQGNFPDQQLIMPTLDDL</sequence>
<dbReference type="SMART" id="SM00800">
    <property type="entry name" value="uDENN"/>
    <property type="match status" value="1"/>
</dbReference>
<keyword evidence="5" id="KW-1185">Reference proteome</keyword>
<feature type="repeat" description="PPR" evidence="1">
    <location>
        <begin position="1225"/>
        <end position="1259"/>
    </location>
</feature>
<dbReference type="PANTHER" id="PTHR12296">
    <property type="entry name" value="DENN DOMAIN-CONTAINING PROTEIN 4"/>
    <property type="match status" value="1"/>
</dbReference>
<feature type="domain" description="UDENN" evidence="3">
    <location>
        <begin position="426"/>
        <end position="946"/>
    </location>
</feature>
<dbReference type="GO" id="GO:0005737">
    <property type="term" value="C:cytoplasm"/>
    <property type="evidence" value="ECO:0007669"/>
    <property type="project" value="UniProtKB-ARBA"/>
</dbReference>
<evidence type="ECO:0000313" key="4">
    <source>
        <dbReference type="EMBL" id="KAL3790960.1"/>
    </source>
</evidence>
<dbReference type="Gene3D" id="3.40.50.11500">
    <property type="match status" value="1"/>
</dbReference>
<dbReference type="PROSITE" id="PS50211">
    <property type="entry name" value="DENN"/>
    <property type="match status" value="1"/>
</dbReference>
<dbReference type="SMART" id="SM00801">
    <property type="entry name" value="dDENN"/>
    <property type="match status" value="1"/>
</dbReference>
<dbReference type="InterPro" id="IPR037516">
    <property type="entry name" value="Tripartite_DENN"/>
</dbReference>
<gene>
    <name evidence="4" type="ORF">HJC23_004942</name>
</gene>
<feature type="region of interest" description="Disordered" evidence="2">
    <location>
        <begin position="374"/>
        <end position="421"/>
    </location>
</feature>
<feature type="region of interest" description="Disordered" evidence="2">
    <location>
        <begin position="337"/>
        <end position="357"/>
    </location>
</feature>
<dbReference type="InterPro" id="IPR051696">
    <property type="entry name" value="DENN_Domain_GEFs"/>
</dbReference>
<organism evidence="4 5">
    <name type="scientific">Cyclotella cryptica</name>
    <dbReference type="NCBI Taxonomy" id="29204"/>
    <lineage>
        <taxon>Eukaryota</taxon>
        <taxon>Sar</taxon>
        <taxon>Stramenopiles</taxon>
        <taxon>Ochrophyta</taxon>
        <taxon>Bacillariophyta</taxon>
        <taxon>Coscinodiscophyceae</taxon>
        <taxon>Thalassiosirophycidae</taxon>
        <taxon>Stephanodiscales</taxon>
        <taxon>Stephanodiscaceae</taxon>
        <taxon>Cyclotella</taxon>
    </lineage>
</organism>
<evidence type="ECO:0000256" key="2">
    <source>
        <dbReference type="SAM" id="MobiDB-lite"/>
    </source>
</evidence>
<dbReference type="Gene3D" id="3.30.450.200">
    <property type="match status" value="1"/>
</dbReference>
<feature type="region of interest" description="Disordered" evidence="2">
    <location>
        <begin position="1299"/>
        <end position="1327"/>
    </location>
</feature>
<dbReference type="InterPro" id="IPR011990">
    <property type="entry name" value="TPR-like_helical_dom_sf"/>
</dbReference>
<dbReference type="PANTHER" id="PTHR12296:SF21">
    <property type="entry name" value="DENN DOMAIN-CONTAINING PROTEIN 3"/>
    <property type="match status" value="1"/>
</dbReference>
<evidence type="ECO:0000259" key="3">
    <source>
        <dbReference type="PROSITE" id="PS50211"/>
    </source>
</evidence>
<dbReference type="Proteomes" id="UP001516023">
    <property type="component" value="Unassembled WGS sequence"/>
</dbReference>
<protein>
    <recommendedName>
        <fullName evidence="3">UDENN domain-containing protein</fullName>
    </recommendedName>
</protein>
<dbReference type="InterPro" id="IPR002885">
    <property type="entry name" value="PPR_rpt"/>
</dbReference>
<feature type="compositionally biased region" description="Polar residues" evidence="2">
    <location>
        <begin position="343"/>
        <end position="352"/>
    </location>
</feature>
<feature type="region of interest" description="Disordered" evidence="2">
    <location>
        <begin position="284"/>
        <end position="303"/>
    </location>
</feature>
<dbReference type="Gene3D" id="1.25.40.10">
    <property type="entry name" value="Tetratricopeptide repeat domain"/>
    <property type="match status" value="1"/>
</dbReference>
<comment type="caution">
    <text evidence="4">The sequence shown here is derived from an EMBL/GenBank/DDBJ whole genome shotgun (WGS) entry which is preliminary data.</text>
</comment>
<proteinExistence type="predicted"/>
<dbReference type="InterPro" id="IPR001194">
    <property type="entry name" value="cDENN_dom"/>
</dbReference>